<proteinExistence type="predicted"/>
<dbReference type="EMBL" id="JAYMRW010000008">
    <property type="protein sequence ID" value="MEM5449870.1"/>
    <property type="molecule type" value="Genomic_DNA"/>
</dbReference>
<dbReference type="SUPFAM" id="SSF47413">
    <property type="entry name" value="lambda repressor-like DNA-binding domains"/>
    <property type="match status" value="1"/>
</dbReference>
<organism evidence="1 2">
    <name type="scientific">Paraburkholderia guartelaensis</name>
    <dbReference type="NCBI Taxonomy" id="2546446"/>
    <lineage>
        <taxon>Bacteria</taxon>
        <taxon>Pseudomonadati</taxon>
        <taxon>Pseudomonadota</taxon>
        <taxon>Betaproteobacteria</taxon>
        <taxon>Burkholderiales</taxon>
        <taxon>Burkholderiaceae</taxon>
        <taxon>Paraburkholderia</taxon>
    </lineage>
</organism>
<reference evidence="1 2" key="1">
    <citation type="submission" date="2024-01" db="EMBL/GenBank/DDBJ databases">
        <title>The diversity of rhizobia nodulating Mimosa spp. in eleven states of Brazil covering several biomes is determined by host plant, location, and edaphic factors.</title>
        <authorList>
            <person name="Rouws L."/>
            <person name="Barauna A."/>
            <person name="Beukes C."/>
            <person name="De Faria S.M."/>
            <person name="Gross E."/>
            <person name="Dos Reis Junior F.B."/>
            <person name="Simon M."/>
            <person name="Maluk M."/>
            <person name="Odee D.W."/>
            <person name="Kenicer G."/>
            <person name="Young J.P.W."/>
            <person name="Reis V.M."/>
            <person name="Zilli J."/>
            <person name="James E.K."/>
        </authorList>
    </citation>
    <scope>NUCLEOTIDE SEQUENCE [LARGE SCALE GENOMIC DNA]</scope>
    <source>
        <strain evidence="1 2">JPY164</strain>
    </source>
</reference>
<evidence type="ECO:0000313" key="2">
    <source>
        <dbReference type="Proteomes" id="UP001390669"/>
    </source>
</evidence>
<accession>A0ABU9SET0</accession>
<dbReference type="InterPro" id="IPR010982">
    <property type="entry name" value="Lambda_DNA-bd_dom_sf"/>
</dbReference>
<evidence type="ECO:0000313" key="1">
    <source>
        <dbReference type="EMBL" id="MEM5449870.1"/>
    </source>
</evidence>
<protein>
    <recommendedName>
        <fullName evidence="3">XRE family transcriptional regulator</fullName>
    </recommendedName>
</protein>
<keyword evidence="2" id="KW-1185">Reference proteome</keyword>
<comment type="caution">
    <text evidence="1">The sequence shown here is derived from an EMBL/GenBank/DDBJ whole genome shotgun (WGS) entry which is preliminary data.</text>
</comment>
<sequence length="69" mass="7526">MFAEIRDRLLREKGNLRNIAAQSGVPYPTLTKITSGAVTDPRISTVQSLYDYFEANPDAAESGTSANVH</sequence>
<dbReference type="Proteomes" id="UP001390669">
    <property type="component" value="Unassembled WGS sequence"/>
</dbReference>
<evidence type="ECO:0008006" key="3">
    <source>
        <dbReference type="Google" id="ProtNLM"/>
    </source>
</evidence>
<dbReference type="Gene3D" id="1.10.260.40">
    <property type="entry name" value="lambda repressor-like DNA-binding domains"/>
    <property type="match status" value="1"/>
</dbReference>
<dbReference type="RefSeq" id="WP_406952842.1">
    <property type="nucleotide sequence ID" value="NZ_JAYMRW010000008.1"/>
</dbReference>
<name>A0ABU9SET0_9BURK</name>
<gene>
    <name evidence="1" type="ORF">VSR33_20545</name>
</gene>